<proteinExistence type="predicted"/>
<dbReference type="HOGENOM" id="CLU_465732_0_0_1"/>
<keyword evidence="2" id="KW-0472">Membrane</keyword>
<reference evidence="4" key="1">
    <citation type="journal article" date="2011" name="PLoS Biol.">
        <title>Gene gain and loss during evolution of obligate parasitism in the white rust pathogen of Arabidopsis thaliana.</title>
        <authorList>
            <person name="Kemen E."/>
            <person name="Gardiner A."/>
            <person name="Schultz-Larsen T."/>
            <person name="Kemen A.C."/>
            <person name="Balmuth A.L."/>
            <person name="Robert-Seilaniantz A."/>
            <person name="Bailey K."/>
            <person name="Holub E."/>
            <person name="Studholme D.J."/>
            <person name="Maclean D."/>
            <person name="Jones J.D."/>
        </authorList>
    </citation>
    <scope>NUCLEOTIDE SEQUENCE</scope>
</reference>
<keyword evidence="2" id="KW-1133">Transmembrane helix</keyword>
<name>F0W7J8_9STRA</name>
<feature type="compositionally biased region" description="Polar residues" evidence="1">
    <location>
        <begin position="553"/>
        <end position="572"/>
    </location>
</feature>
<evidence type="ECO:0000256" key="1">
    <source>
        <dbReference type="SAM" id="MobiDB-lite"/>
    </source>
</evidence>
<gene>
    <name evidence="4" type="primary">AlNc14C30G2804</name>
    <name evidence="4" type="ORF">ALNC14_032420</name>
</gene>
<feature type="transmembrane region" description="Helical" evidence="2">
    <location>
        <begin position="336"/>
        <end position="357"/>
    </location>
</feature>
<dbReference type="EMBL" id="FR824075">
    <property type="protein sequence ID" value="CCA17099.1"/>
    <property type="molecule type" value="Genomic_DNA"/>
</dbReference>
<accession>F0W7J8</accession>
<reference evidence="4" key="2">
    <citation type="submission" date="2011-02" db="EMBL/GenBank/DDBJ databases">
        <authorList>
            <person name="MacLean D."/>
        </authorList>
    </citation>
    <scope>NUCLEOTIDE SEQUENCE</scope>
</reference>
<sequence>MSLFSRTFCAIVFVCALYQIAISEYTEESVDVSASSSPKTALSLYFPVRIDSHPFVLPLKPYSSAFEQLQTFCDSHNLQSNECATQLIDSFAQYIDLTRWCRPSRFSSVPFPAVLQLQNNALLQYEWKSADWNTATVALCEPMESEKEKKESDCVSVFQKAFVSTAESVRQLKICQRKRRNDIMDETIHFAPIQFDWVPDEAIENEADSGALVEEILDESIQFVPIRYPEPRNPSAQVVMEARNYDDNASEKPTADIDASIHFVPIVFPDEIHESVKSKGDELAEEYLDESIVFQPIVFPIEASLDSIELIPMRDQLELSDTRKLGLLNWMIEERIGWMLGLLAMLGMACIISYFVWEHIESRRTLTKKELVPAKTGGLARIWSWMKNAVSQSKVKTQIGKPASALRVVESAPPQLRQDLCPILSRCASTGIIEQSRVQVFPPRPLQFSMAACTLALGRDNPRLPSKRALQNRWISQLSTSAIDFSAIDSAISNLSPRNVNAFERLQRYWKLKRVSASLHRQRSHSFSVMEQHTKASPHLEKSEKSGRMEDLSNIQRQNWSRRQSCVSQQNGQDRRLDGNGLSSAA</sequence>
<evidence type="ECO:0000256" key="3">
    <source>
        <dbReference type="SAM" id="SignalP"/>
    </source>
</evidence>
<feature type="signal peptide" evidence="3">
    <location>
        <begin position="1"/>
        <end position="23"/>
    </location>
</feature>
<evidence type="ECO:0000256" key="2">
    <source>
        <dbReference type="SAM" id="Phobius"/>
    </source>
</evidence>
<dbReference type="AlphaFoldDB" id="F0W7J8"/>
<keyword evidence="3" id="KW-0732">Signal</keyword>
<feature type="compositionally biased region" description="Basic and acidic residues" evidence="1">
    <location>
        <begin position="532"/>
        <end position="551"/>
    </location>
</feature>
<keyword evidence="2" id="KW-0812">Transmembrane</keyword>
<organism evidence="4">
    <name type="scientific">Albugo laibachii Nc14</name>
    <dbReference type="NCBI Taxonomy" id="890382"/>
    <lineage>
        <taxon>Eukaryota</taxon>
        <taxon>Sar</taxon>
        <taxon>Stramenopiles</taxon>
        <taxon>Oomycota</taxon>
        <taxon>Peronosporomycetes</taxon>
        <taxon>Albuginales</taxon>
        <taxon>Albuginaceae</taxon>
        <taxon>Albugo</taxon>
    </lineage>
</organism>
<feature type="chain" id="PRO_5003259667" evidence="3">
    <location>
        <begin position="24"/>
        <end position="586"/>
    </location>
</feature>
<evidence type="ECO:0000313" key="4">
    <source>
        <dbReference type="EMBL" id="CCA17099.1"/>
    </source>
</evidence>
<feature type="region of interest" description="Disordered" evidence="1">
    <location>
        <begin position="523"/>
        <end position="586"/>
    </location>
</feature>
<protein>
    <submittedName>
        <fullName evidence="4">AlNc14C30G2804 protein</fullName>
    </submittedName>
</protein>